<evidence type="ECO:0000256" key="13">
    <source>
        <dbReference type="ARBA" id="ARBA00025727"/>
    </source>
</evidence>
<dbReference type="InterPro" id="IPR017853">
    <property type="entry name" value="GH"/>
</dbReference>
<dbReference type="PANTHER" id="PTHR45708:SF49">
    <property type="entry name" value="ENDOCHITINASE"/>
    <property type="match status" value="1"/>
</dbReference>
<dbReference type="AlphaFoldDB" id="A0A2H4S5W5"/>
<dbReference type="InterPro" id="IPR000254">
    <property type="entry name" value="CBD"/>
</dbReference>
<dbReference type="Gene3D" id="3.20.20.80">
    <property type="entry name" value="Glycosidases"/>
    <property type="match status" value="1"/>
</dbReference>
<comment type="subcellular location">
    <subcellularLocation>
        <location evidence="2">Secreted</location>
    </subcellularLocation>
</comment>
<keyword evidence="10" id="KW-0119">Carbohydrate metabolism</keyword>
<keyword evidence="6 16" id="KW-0732">Signal</keyword>
<dbReference type="EC" id="3.2.1.14" evidence="3"/>
<evidence type="ECO:0000256" key="8">
    <source>
        <dbReference type="ARBA" id="ARBA00023024"/>
    </source>
</evidence>
<feature type="domain" description="GH18" evidence="18">
    <location>
        <begin position="30"/>
        <end position="331"/>
    </location>
</feature>
<protein>
    <recommendedName>
        <fullName evidence="3">chitinase</fullName>
        <ecNumber evidence="3">3.2.1.14</ecNumber>
    </recommendedName>
</protein>
<dbReference type="InterPro" id="IPR045321">
    <property type="entry name" value="Cts1-like"/>
</dbReference>
<dbReference type="Pfam" id="PF00704">
    <property type="entry name" value="Glyco_hydro_18"/>
    <property type="match status" value="1"/>
</dbReference>
<dbReference type="OrthoDB" id="2425929at2759"/>
<reference evidence="19 20" key="1">
    <citation type="journal article" date="2017" name="BMC Genomics">
        <title>Chromosome level assembly and secondary metabolite potential of the parasitic fungus Cordyceps militaris.</title>
        <authorList>
            <person name="Kramer G.J."/>
            <person name="Nodwell J.R."/>
        </authorList>
    </citation>
    <scope>NUCLEOTIDE SEQUENCE [LARGE SCALE GENOMIC DNA]</scope>
    <source>
        <strain evidence="19 20">ATCC 34164</strain>
    </source>
</reference>
<accession>A0A2H4S5W5</accession>
<evidence type="ECO:0000313" key="20">
    <source>
        <dbReference type="Proteomes" id="UP000323067"/>
    </source>
</evidence>
<dbReference type="SUPFAM" id="SSF57180">
    <property type="entry name" value="Cellulose-binding domain"/>
    <property type="match status" value="1"/>
</dbReference>
<evidence type="ECO:0000259" key="17">
    <source>
        <dbReference type="PROSITE" id="PS51164"/>
    </source>
</evidence>
<dbReference type="PROSITE" id="PS51910">
    <property type="entry name" value="GH18_2"/>
    <property type="match status" value="1"/>
</dbReference>
<evidence type="ECO:0000313" key="19">
    <source>
        <dbReference type="EMBL" id="ATY58486.1"/>
    </source>
</evidence>
<dbReference type="GO" id="GO:0030248">
    <property type="term" value="F:cellulose binding"/>
    <property type="evidence" value="ECO:0007669"/>
    <property type="project" value="InterPro"/>
</dbReference>
<keyword evidence="7 14" id="KW-0378">Hydrolase</keyword>
<evidence type="ECO:0000256" key="11">
    <source>
        <dbReference type="ARBA" id="ARBA00023295"/>
    </source>
</evidence>
<dbReference type="InterPro" id="IPR050542">
    <property type="entry name" value="Glycosyl_Hydrlase18_Chitinase"/>
</dbReference>
<dbReference type="InterPro" id="IPR001579">
    <property type="entry name" value="Glyco_hydro_18_chit_AS"/>
</dbReference>
<dbReference type="CDD" id="cd02877">
    <property type="entry name" value="GH18_hevamine_XipI_class_III"/>
    <property type="match status" value="1"/>
</dbReference>
<dbReference type="GO" id="GO:0008061">
    <property type="term" value="F:chitin binding"/>
    <property type="evidence" value="ECO:0007669"/>
    <property type="project" value="UniProtKB-KW"/>
</dbReference>
<evidence type="ECO:0000256" key="3">
    <source>
        <dbReference type="ARBA" id="ARBA00012729"/>
    </source>
</evidence>
<keyword evidence="5" id="KW-0147">Chitin-binding</keyword>
<organism evidence="19 20">
    <name type="scientific">Cordyceps militaris</name>
    <name type="common">Caterpillar fungus</name>
    <name type="synonym">Clavaria militaris</name>
    <dbReference type="NCBI Taxonomy" id="73501"/>
    <lineage>
        <taxon>Eukaryota</taxon>
        <taxon>Fungi</taxon>
        <taxon>Dikarya</taxon>
        <taxon>Ascomycota</taxon>
        <taxon>Pezizomycotina</taxon>
        <taxon>Sordariomycetes</taxon>
        <taxon>Hypocreomycetidae</taxon>
        <taxon>Hypocreales</taxon>
        <taxon>Cordycipitaceae</taxon>
        <taxon>Cordyceps</taxon>
    </lineage>
</organism>
<evidence type="ECO:0000256" key="15">
    <source>
        <dbReference type="SAM" id="MobiDB-lite"/>
    </source>
</evidence>
<feature type="compositionally biased region" description="Low complexity" evidence="15">
    <location>
        <begin position="330"/>
        <end position="363"/>
    </location>
</feature>
<dbReference type="InterPro" id="IPR001223">
    <property type="entry name" value="Glyco_hydro18_cat"/>
</dbReference>
<evidence type="ECO:0000256" key="1">
    <source>
        <dbReference type="ARBA" id="ARBA00000822"/>
    </source>
</evidence>
<dbReference type="SUPFAM" id="SSF51445">
    <property type="entry name" value="(Trans)glycosidases"/>
    <property type="match status" value="1"/>
</dbReference>
<feature type="signal peptide" evidence="16">
    <location>
        <begin position="1"/>
        <end position="22"/>
    </location>
</feature>
<evidence type="ECO:0000256" key="7">
    <source>
        <dbReference type="ARBA" id="ARBA00022801"/>
    </source>
</evidence>
<comment type="catalytic activity">
    <reaction evidence="1">
        <text>Random endo-hydrolysis of N-acetyl-beta-D-glucosaminide (1-&gt;4)-beta-linkages in chitin and chitodextrins.</text>
        <dbReference type="EC" id="3.2.1.14"/>
    </reaction>
</comment>
<keyword evidence="4" id="KW-0964">Secreted</keyword>
<dbReference type="PANTHER" id="PTHR45708">
    <property type="entry name" value="ENDOCHITINASE"/>
    <property type="match status" value="1"/>
</dbReference>
<evidence type="ECO:0000256" key="9">
    <source>
        <dbReference type="ARBA" id="ARBA00023026"/>
    </source>
</evidence>
<proteinExistence type="inferred from homology"/>
<evidence type="ECO:0000256" key="14">
    <source>
        <dbReference type="RuleBase" id="RU000489"/>
    </source>
</evidence>
<keyword evidence="9" id="KW-0843">Virulence</keyword>
<dbReference type="GO" id="GO:0005576">
    <property type="term" value="C:extracellular region"/>
    <property type="evidence" value="ECO:0007669"/>
    <property type="project" value="UniProtKB-SubCell"/>
</dbReference>
<name>A0A2H4S5W5_CORMI</name>
<feature type="domain" description="CBM1" evidence="17">
    <location>
        <begin position="370"/>
        <end position="406"/>
    </location>
</feature>
<evidence type="ECO:0000256" key="6">
    <source>
        <dbReference type="ARBA" id="ARBA00022729"/>
    </source>
</evidence>
<dbReference type="GO" id="GO:0006032">
    <property type="term" value="P:chitin catabolic process"/>
    <property type="evidence" value="ECO:0007669"/>
    <property type="project" value="UniProtKB-KW"/>
</dbReference>
<gene>
    <name evidence="19" type="ORF">A9K55_003070</name>
</gene>
<dbReference type="PROSITE" id="PS01095">
    <property type="entry name" value="GH18_1"/>
    <property type="match status" value="1"/>
</dbReference>
<dbReference type="SMART" id="SM00236">
    <property type="entry name" value="fCBD"/>
    <property type="match status" value="1"/>
</dbReference>
<evidence type="ECO:0000256" key="5">
    <source>
        <dbReference type="ARBA" id="ARBA00022669"/>
    </source>
</evidence>
<dbReference type="VEuPathDB" id="FungiDB:A9K55_003070"/>
<evidence type="ECO:0000256" key="2">
    <source>
        <dbReference type="ARBA" id="ARBA00004613"/>
    </source>
</evidence>
<evidence type="ECO:0000259" key="18">
    <source>
        <dbReference type="PROSITE" id="PS51910"/>
    </source>
</evidence>
<dbReference type="Proteomes" id="UP000323067">
    <property type="component" value="Chromosome iv"/>
</dbReference>
<feature type="chain" id="PRO_5014195457" description="chitinase" evidence="16">
    <location>
        <begin position="23"/>
        <end position="406"/>
    </location>
</feature>
<dbReference type="PROSITE" id="PS51164">
    <property type="entry name" value="CBM1_2"/>
    <property type="match status" value="1"/>
</dbReference>
<dbReference type="Pfam" id="PF00734">
    <property type="entry name" value="CBM_1"/>
    <property type="match status" value="1"/>
</dbReference>
<dbReference type="EMBL" id="CP023322">
    <property type="protein sequence ID" value="ATY58486.1"/>
    <property type="molecule type" value="Genomic_DNA"/>
</dbReference>
<evidence type="ECO:0000256" key="4">
    <source>
        <dbReference type="ARBA" id="ARBA00022525"/>
    </source>
</evidence>
<dbReference type="GO" id="GO:0008843">
    <property type="term" value="F:endochitinase activity"/>
    <property type="evidence" value="ECO:0007669"/>
    <property type="project" value="UniProtKB-EC"/>
</dbReference>
<comment type="similarity">
    <text evidence="13">Belongs to the glycosyl hydrolase 18 family. Chitinase class III subfamily.</text>
</comment>
<dbReference type="InterPro" id="IPR035971">
    <property type="entry name" value="CBD_sf"/>
</dbReference>
<keyword evidence="8" id="KW-0146">Chitin degradation</keyword>
<dbReference type="GO" id="GO:0000272">
    <property type="term" value="P:polysaccharide catabolic process"/>
    <property type="evidence" value="ECO:0007669"/>
    <property type="project" value="UniProtKB-KW"/>
</dbReference>
<evidence type="ECO:0000256" key="12">
    <source>
        <dbReference type="ARBA" id="ARBA00023326"/>
    </source>
</evidence>
<evidence type="ECO:0000256" key="16">
    <source>
        <dbReference type="SAM" id="SignalP"/>
    </source>
</evidence>
<keyword evidence="11 14" id="KW-0326">Glycosidase</keyword>
<dbReference type="VEuPathDB" id="FungiDB:CCM_05688"/>
<evidence type="ECO:0000256" key="10">
    <source>
        <dbReference type="ARBA" id="ARBA00023277"/>
    </source>
</evidence>
<feature type="region of interest" description="Disordered" evidence="15">
    <location>
        <begin position="330"/>
        <end position="372"/>
    </location>
</feature>
<keyword evidence="12" id="KW-0624">Polysaccharide degradation</keyword>
<sequence>MASLMSMATLASVLAVLPSAMAGFNPASGKNIAVYWGQNSYNQGSGPLAQQRLAYYCKNTDLAIIPVAFMNGITPPITNFANAGDNCTAFPGNTNVLNCPQIEEDIKACQSTYGKTIVLSLGGATYSQGGWSSTTAAQNAAQMVWDMFGPVQSGKVVDRPFGGAVVDGFDFDFESSANNLPAFGAKLRSLMDGAGGKKFYLTAAPQCVFPDAAVGAVLDAVAFDFVMIQFYNNWCGVSNFQEGASTQNAFNMDVWDKWARASKNPNVKLLLGIPAAQGAGGGYTAGSKLKAAINYSQKYSSFGGVMMWDMSQLYSNSAFLSEVLADLAGGPTPTTVPPGTTAPPGTTTTPTSPGSTTPPTSTSSPPPSGGGLDQYAQCGGIGYSGPTVCKAPYTCVKQGDWWSSCK</sequence>